<evidence type="ECO:0000256" key="6">
    <source>
        <dbReference type="ARBA" id="ARBA00023136"/>
    </source>
</evidence>
<dbReference type="PANTHER" id="PTHR30106">
    <property type="entry name" value="INNER MEMBRANE PROTEIN YEIH-RELATED"/>
    <property type="match status" value="1"/>
</dbReference>
<evidence type="ECO:0000313" key="8">
    <source>
        <dbReference type="EMBL" id="AQS52235.1"/>
    </source>
</evidence>
<evidence type="ECO:0000256" key="2">
    <source>
        <dbReference type="ARBA" id="ARBA00007977"/>
    </source>
</evidence>
<evidence type="ECO:0008006" key="10">
    <source>
        <dbReference type="Google" id="ProtNLM"/>
    </source>
</evidence>
<keyword evidence="5 7" id="KW-1133">Transmembrane helix</keyword>
<evidence type="ECO:0000256" key="1">
    <source>
        <dbReference type="ARBA" id="ARBA00004651"/>
    </source>
</evidence>
<gene>
    <name evidence="8" type="ORF">PAEH1_13115</name>
</gene>
<proteinExistence type="inferred from homology"/>
<reference evidence="8 9" key="1">
    <citation type="submission" date="2017-01" db="EMBL/GenBank/DDBJ databases">
        <title>Complete Genome Sequence of Paenalcaligenes hominis, Isolated from a paraplegic Patient with neurogenic bladder.</title>
        <authorList>
            <person name="Mukhopadhyay R."/>
            <person name="Joaquin J."/>
            <person name="Hogue R."/>
            <person name="Kilaru A."/>
            <person name="Jospin G."/>
            <person name="Mars K."/>
            <person name="Eisen J.A."/>
            <person name="Chaturvedi V."/>
        </authorList>
    </citation>
    <scope>NUCLEOTIDE SEQUENCE [LARGE SCALE GENOMIC DNA]</scope>
    <source>
        <strain evidence="8 9">15S00501</strain>
    </source>
</reference>
<evidence type="ECO:0000313" key="9">
    <source>
        <dbReference type="Proteomes" id="UP000189369"/>
    </source>
</evidence>
<dbReference type="PANTHER" id="PTHR30106:SF1">
    <property type="entry name" value="UPF0324 MEMBRANE PROTEIN FN0533"/>
    <property type="match status" value="1"/>
</dbReference>
<feature type="transmembrane region" description="Helical" evidence="7">
    <location>
        <begin position="52"/>
        <end position="74"/>
    </location>
</feature>
<dbReference type="OrthoDB" id="5393513at2"/>
<dbReference type="Proteomes" id="UP000189369">
    <property type="component" value="Chromosome"/>
</dbReference>
<feature type="transmembrane region" description="Helical" evidence="7">
    <location>
        <begin position="138"/>
        <end position="159"/>
    </location>
</feature>
<sequence>MSVSSVKPVLPQSASAIAPAVPFKSASIWPGLLLTAAVAGVSWVLGGWKPKVGAPLFAILLGIVLRNTLGLAQVFKPGVVFASKKVLQWSIIFLGFGLSFNQVIKTGLESIWVTLITITVAFTVAAVLGRWLKVADKIRTLVGAGTAICGGSAIAAYCLRLRGVGICGCN</sequence>
<dbReference type="GO" id="GO:0005886">
    <property type="term" value="C:plasma membrane"/>
    <property type="evidence" value="ECO:0007669"/>
    <property type="project" value="UniProtKB-SubCell"/>
</dbReference>
<dbReference type="InterPro" id="IPR018383">
    <property type="entry name" value="UPF0324_pro"/>
</dbReference>
<accession>A0A1U9K2G8</accession>
<protein>
    <recommendedName>
        <fullName evidence="10">Sulfate exporter family transporter</fullName>
    </recommendedName>
</protein>
<organism evidence="8 9">
    <name type="scientific">Paenalcaligenes hominis</name>
    <dbReference type="NCBI Taxonomy" id="643674"/>
    <lineage>
        <taxon>Bacteria</taxon>
        <taxon>Pseudomonadati</taxon>
        <taxon>Pseudomonadota</taxon>
        <taxon>Betaproteobacteria</taxon>
        <taxon>Burkholderiales</taxon>
        <taxon>Alcaligenaceae</taxon>
        <taxon>Paenalcaligenes</taxon>
    </lineage>
</organism>
<feature type="transmembrane region" description="Helical" evidence="7">
    <location>
        <begin position="86"/>
        <end position="104"/>
    </location>
</feature>
<name>A0A1U9K2G8_9BURK</name>
<dbReference type="AlphaFoldDB" id="A0A1U9K2G8"/>
<comment type="similarity">
    <text evidence="2">Belongs to the UPF0324 family.</text>
</comment>
<evidence type="ECO:0000256" key="4">
    <source>
        <dbReference type="ARBA" id="ARBA00022692"/>
    </source>
</evidence>
<dbReference type="EMBL" id="CP019697">
    <property type="protein sequence ID" value="AQS52235.1"/>
    <property type="molecule type" value="Genomic_DNA"/>
</dbReference>
<evidence type="ECO:0000256" key="3">
    <source>
        <dbReference type="ARBA" id="ARBA00022475"/>
    </source>
</evidence>
<keyword evidence="6 7" id="KW-0472">Membrane</keyword>
<feature type="transmembrane region" description="Helical" evidence="7">
    <location>
        <begin position="28"/>
        <end position="45"/>
    </location>
</feature>
<feature type="transmembrane region" description="Helical" evidence="7">
    <location>
        <begin position="111"/>
        <end position="132"/>
    </location>
</feature>
<dbReference type="KEGG" id="phn:PAEH1_13115"/>
<dbReference type="Pfam" id="PF03601">
    <property type="entry name" value="Cons_hypoth698"/>
    <property type="match status" value="1"/>
</dbReference>
<keyword evidence="4 7" id="KW-0812">Transmembrane</keyword>
<evidence type="ECO:0000256" key="7">
    <source>
        <dbReference type="SAM" id="Phobius"/>
    </source>
</evidence>
<comment type="subcellular location">
    <subcellularLocation>
        <location evidence="1">Cell membrane</location>
        <topology evidence="1">Multi-pass membrane protein</topology>
    </subcellularLocation>
</comment>
<keyword evidence="3" id="KW-1003">Cell membrane</keyword>
<evidence type="ECO:0000256" key="5">
    <source>
        <dbReference type="ARBA" id="ARBA00022989"/>
    </source>
</evidence>